<organism evidence="7 8">
    <name type="scientific">Glaesserella parasuis ZJ0906</name>
    <dbReference type="NCBI Taxonomy" id="1322346"/>
    <lineage>
        <taxon>Bacteria</taxon>
        <taxon>Pseudomonadati</taxon>
        <taxon>Pseudomonadota</taxon>
        <taxon>Gammaproteobacteria</taxon>
        <taxon>Pasteurellales</taxon>
        <taxon>Pasteurellaceae</taxon>
        <taxon>Glaesserella</taxon>
    </lineage>
</organism>
<evidence type="ECO:0000256" key="6">
    <source>
        <dbReference type="ARBA" id="ARBA00023136"/>
    </source>
</evidence>
<keyword evidence="3" id="KW-0547">Nucleotide-binding</keyword>
<evidence type="ECO:0000256" key="5">
    <source>
        <dbReference type="ARBA" id="ARBA00022967"/>
    </source>
</evidence>
<dbReference type="Proteomes" id="UP000014672">
    <property type="component" value="Chromosome"/>
</dbReference>
<dbReference type="SUPFAM" id="SSF52540">
    <property type="entry name" value="P-loop containing nucleoside triphosphate hydrolases"/>
    <property type="match status" value="1"/>
</dbReference>
<keyword evidence="4" id="KW-0067">ATP-binding</keyword>
<dbReference type="EMBL" id="CP005384">
    <property type="protein sequence ID" value="AGO17212.1"/>
    <property type="molecule type" value="Genomic_DNA"/>
</dbReference>
<dbReference type="KEGG" id="hpaz:K756_10535"/>
<dbReference type="InterPro" id="IPR027417">
    <property type="entry name" value="P-loop_NTPase"/>
</dbReference>
<accession>A0A806JGI7</accession>
<dbReference type="AlphaFoldDB" id="A0A806JGI7"/>
<keyword evidence="5" id="KW-1278">Translocase</keyword>
<protein>
    <submittedName>
        <fullName evidence="7">D-ribose ABC transporter ATP binding protein RbsA</fullName>
    </submittedName>
</protein>
<gene>
    <name evidence="7" type="ORF">K756_10535</name>
</gene>
<evidence type="ECO:0000256" key="3">
    <source>
        <dbReference type="ARBA" id="ARBA00022741"/>
    </source>
</evidence>
<evidence type="ECO:0000313" key="8">
    <source>
        <dbReference type="Proteomes" id="UP000014672"/>
    </source>
</evidence>
<evidence type="ECO:0000256" key="2">
    <source>
        <dbReference type="ARBA" id="ARBA00022475"/>
    </source>
</evidence>
<evidence type="ECO:0000256" key="4">
    <source>
        <dbReference type="ARBA" id="ARBA00022840"/>
    </source>
</evidence>
<evidence type="ECO:0000256" key="1">
    <source>
        <dbReference type="ARBA" id="ARBA00022448"/>
    </source>
</evidence>
<dbReference type="InterPro" id="IPR050107">
    <property type="entry name" value="ABC_carbohydrate_import_ATPase"/>
</dbReference>
<keyword evidence="2" id="KW-1003">Cell membrane</keyword>
<name>A0A806JGI7_GLAPU</name>
<dbReference type="GO" id="GO:0005524">
    <property type="term" value="F:ATP binding"/>
    <property type="evidence" value="ECO:0007669"/>
    <property type="project" value="UniProtKB-KW"/>
</dbReference>
<reference evidence="7 8" key="1">
    <citation type="journal article" date="2013" name="PLoS ONE">
        <title>Complete Genome Analysis of a Haemophilus parasuis Serovar 12 Strain from China.</title>
        <authorList>
            <person name="Li Y."/>
            <person name="Kwok A.H."/>
            <person name="Jiang J."/>
            <person name="Zou Y."/>
            <person name="Zheng F."/>
            <person name="Chen P."/>
            <person name="Hou C."/>
            <person name="Leung F.C."/>
            <person name="Jiang P."/>
        </authorList>
    </citation>
    <scope>NUCLEOTIDE SEQUENCE [LARGE SCALE GENOMIC DNA]</scope>
    <source>
        <strain evidence="7 8">ZJ0906</strain>
    </source>
</reference>
<dbReference type="PANTHER" id="PTHR43790">
    <property type="entry name" value="CARBOHYDRATE TRANSPORT ATP-BINDING PROTEIN MG119-RELATED"/>
    <property type="match status" value="1"/>
</dbReference>
<keyword evidence="1" id="KW-0813">Transport</keyword>
<dbReference type="Gene3D" id="3.40.50.300">
    <property type="entry name" value="P-loop containing nucleotide triphosphate hydrolases"/>
    <property type="match status" value="1"/>
</dbReference>
<keyword evidence="6" id="KW-0472">Membrane</keyword>
<sequence length="61" mass="6622">MTAVNSNTPLLSMKNISKSFVGVQALKNVQLELHKGEAHALMGENGACSGTLILYWSIYLK</sequence>
<proteinExistence type="predicted"/>
<dbReference type="PANTHER" id="PTHR43790:SF3">
    <property type="entry name" value="D-ALLOSE IMPORT ATP-BINDING PROTEIN ALSA-RELATED"/>
    <property type="match status" value="1"/>
</dbReference>
<evidence type="ECO:0000313" key="7">
    <source>
        <dbReference type="EMBL" id="AGO17212.1"/>
    </source>
</evidence>